<dbReference type="RefSeq" id="XP_005779891.1">
    <property type="nucleotide sequence ID" value="XM_005779834.1"/>
</dbReference>
<dbReference type="AlphaFoldDB" id="A0A0D3JVC7"/>
<evidence type="ECO:0000259" key="5">
    <source>
        <dbReference type="PROSITE" id="PS51058"/>
    </source>
</evidence>
<dbReference type="eggNOG" id="KOG1084">
    <property type="taxonomic scope" value="Eukaryota"/>
</dbReference>
<keyword evidence="1" id="KW-0479">Metal-binding</keyword>
<accession>A0A0D3JVC7</accession>
<dbReference type="EnsemblProtists" id="EOD27462">
    <property type="protein sequence ID" value="EOD27462"/>
    <property type="gene ID" value="EMIHUDRAFT_235814"/>
</dbReference>
<evidence type="ECO:0000313" key="6">
    <source>
        <dbReference type="EnsemblProtists" id="EOD27462"/>
    </source>
</evidence>
<name>A0A0D3JVC7_EMIH1</name>
<feature type="region of interest" description="Disordered" evidence="4">
    <location>
        <begin position="229"/>
        <end position="250"/>
    </location>
</feature>
<reference evidence="6" key="2">
    <citation type="submission" date="2024-10" db="UniProtKB">
        <authorList>
            <consortium name="EnsemblProtists"/>
        </authorList>
    </citation>
    <scope>IDENTIFICATION</scope>
</reference>
<dbReference type="EnsemblProtists" id="EOD21807">
    <property type="protein sequence ID" value="EOD21807"/>
    <property type="gene ID" value="EMIHUDRAFT_240900"/>
</dbReference>
<keyword evidence="7" id="KW-1185">Reference proteome</keyword>
<sequence length="250" mass="27105">METCRLMNDAEWDLFWRRQDALRAQNADSDSVSPDRPDRKRIRLVNAHKPAFSDEGDAEDIASFAPHKEETGPSYELLLAAARSFSRKPAAGLVKPKAAPAYLPANAAKPKASSIMRRCGTCPACRAPDCGVCKECRDKPKFGGAGIRKKPCIGRICQQTSARREQLAPPAFAGAYAMKQTSSPLVAMPAAAYAMQQTSSPSPALAPLMSPRRSSPLVPQYMPPAQPLVAYPVAPEPPAAPHERRDLKNE</sequence>
<dbReference type="GeneID" id="17273007"/>
<dbReference type="GO" id="GO:0008270">
    <property type="term" value="F:zinc ion binding"/>
    <property type="evidence" value="ECO:0007669"/>
    <property type="project" value="UniProtKB-KW"/>
</dbReference>
<reference evidence="7" key="1">
    <citation type="journal article" date="2013" name="Nature">
        <title>Pan genome of the phytoplankton Emiliania underpins its global distribution.</title>
        <authorList>
            <person name="Read B.A."/>
            <person name="Kegel J."/>
            <person name="Klute M.J."/>
            <person name="Kuo A."/>
            <person name="Lefebvre S.C."/>
            <person name="Maumus F."/>
            <person name="Mayer C."/>
            <person name="Miller J."/>
            <person name="Monier A."/>
            <person name="Salamov A."/>
            <person name="Young J."/>
            <person name="Aguilar M."/>
            <person name="Claverie J.M."/>
            <person name="Frickenhaus S."/>
            <person name="Gonzalez K."/>
            <person name="Herman E.K."/>
            <person name="Lin Y.C."/>
            <person name="Napier J."/>
            <person name="Ogata H."/>
            <person name="Sarno A.F."/>
            <person name="Shmutz J."/>
            <person name="Schroeder D."/>
            <person name="de Vargas C."/>
            <person name="Verret F."/>
            <person name="von Dassow P."/>
            <person name="Valentin K."/>
            <person name="Van de Peer Y."/>
            <person name="Wheeler G."/>
            <person name="Dacks J.B."/>
            <person name="Delwiche C.F."/>
            <person name="Dyhrman S.T."/>
            <person name="Glockner G."/>
            <person name="John U."/>
            <person name="Richards T."/>
            <person name="Worden A.Z."/>
            <person name="Zhang X."/>
            <person name="Grigoriev I.V."/>
            <person name="Allen A.E."/>
            <person name="Bidle K."/>
            <person name="Borodovsky M."/>
            <person name="Bowler C."/>
            <person name="Brownlee C."/>
            <person name="Cock J.M."/>
            <person name="Elias M."/>
            <person name="Gladyshev V.N."/>
            <person name="Groth M."/>
            <person name="Guda C."/>
            <person name="Hadaegh A."/>
            <person name="Iglesias-Rodriguez M.D."/>
            <person name="Jenkins J."/>
            <person name="Jones B.M."/>
            <person name="Lawson T."/>
            <person name="Leese F."/>
            <person name="Lindquist E."/>
            <person name="Lobanov A."/>
            <person name="Lomsadze A."/>
            <person name="Malik S.B."/>
            <person name="Marsh M.E."/>
            <person name="Mackinder L."/>
            <person name="Mock T."/>
            <person name="Mueller-Roeber B."/>
            <person name="Pagarete A."/>
            <person name="Parker M."/>
            <person name="Probert I."/>
            <person name="Quesneville H."/>
            <person name="Raines C."/>
            <person name="Rensing S.A."/>
            <person name="Riano-Pachon D.M."/>
            <person name="Richier S."/>
            <person name="Rokitta S."/>
            <person name="Shiraiwa Y."/>
            <person name="Soanes D.M."/>
            <person name="van der Giezen M."/>
            <person name="Wahlund T.M."/>
            <person name="Williams B."/>
            <person name="Wilson W."/>
            <person name="Wolfe G."/>
            <person name="Wurch L.L."/>
        </authorList>
    </citation>
    <scope>NUCLEOTIDE SEQUENCE</scope>
</reference>
<evidence type="ECO:0000256" key="2">
    <source>
        <dbReference type="ARBA" id="ARBA00022771"/>
    </source>
</evidence>
<dbReference type="KEGG" id="ehx:EMIHUDRAFT_240900"/>
<feature type="compositionally biased region" description="Basic and acidic residues" evidence="4">
    <location>
        <begin position="241"/>
        <end position="250"/>
    </location>
</feature>
<dbReference type="KEGG" id="ehx:EMIHUDRAFT_235814"/>
<protein>
    <recommendedName>
        <fullName evidence="5">CXXC-type domain-containing protein</fullName>
    </recommendedName>
</protein>
<proteinExistence type="predicted"/>
<dbReference type="Proteomes" id="UP000013827">
    <property type="component" value="Unassembled WGS sequence"/>
</dbReference>
<evidence type="ECO:0000256" key="1">
    <source>
        <dbReference type="ARBA" id="ARBA00022723"/>
    </source>
</evidence>
<keyword evidence="2" id="KW-0863">Zinc-finger</keyword>
<dbReference type="InterPro" id="IPR002857">
    <property type="entry name" value="Znf_CXXC"/>
</dbReference>
<keyword evidence="3" id="KW-0862">Zinc</keyword>
<feature type="domain" description="CXXC-type" evidence="5">
    <location>
        <begin position="108"/>
        <end position="158"/>
    </location>
</feature>
<dbReference type="GeneID" id="17267347"/>
<evidence type="ECO:0000256" key="3">
    <source>
        <dbReference type="ARBA" id="ARBA00022833"/>
    </source>
</evidence>
<evidence type="ECO:0000256" key="4">
    <source>
        <dbReference type="SAM" id="MobiDB-lite"/>
    </source>
</evidence>
<dbReference type="HOGENOM" id="CLU_1113045_0_0_1"/>
<dbReference type="PROSITE" id="PS51058">
    <property type="entry name" value="ZF_CXXC"/>
    <property type="match status" value="1"/>
</dbReference>
<dbReference type="RefSeq" id="XP_005774236.1">
    <property type="nucleotide sequence ID" value="XM_005774179.1"/>
</dbReference>
<dbReference type="GO" id="GO:0003677">
    <property type="term" value="F:DNA binding"/>
    <property type="evidence" value="ECO:0007669"/>
    <property type="project" value="InterPro"/>
</dbReference>
<organism evidence="6 7">
    <name type="scientific">Emiliania huxleyi (strain CCMP1516)</name>
    <dbReference type="NCBI Taxonomy" id="280463"/>
    <lineage>
        <taxon>Eukaryota</taxon>
        <taxon>Haptista</taxon>
        <taxon>Haptophyta</taxon>
        <taxon>Prymnesiophyceae</taxon>
        <taxon>Isochrysidales</taxon>
        <taxon>Noelaerhabdaceae</taxon>
        <taxon>Emiliania</taxon>
    </lineage>
</organism>
<dbReference type="Pfam" id="PF02008">
    <property type="entry name" value="zf-CXXC"/>
    <property type="match status" value="1"/>
</dbReference>
<dbReference type="PaxDb" id="2903-EOD21807"/>
<evidence type="ECO:0000313" key="7">
    <source>
        <dbReference type="Proteomes" id="UP000013827"/>
    </source>
</evidence>